<feature type="compositionally biased region" description="Basic and acidic residues" evidence="4">
    <location>
        <begin position="363"/>
        <end position="376"/>
    </location>
</feature>
<comment type="caution">
    <text evidence="6">The sequence shown here is derived from an EMBL/GenBank/DDBJ whole genome shotgun (WGS) entry which is preliminary data.</text>
</comment>
<dbReference type="PANTHER" id="PTHR24171:SF8">
    <property type="entry name" value="BRCA1-ASSOCIATED RING DOMAIN PROTEIN 1"/>
    <property type="match status" value="1"/>
</dbReference>
<evidence type="ECO:0000313" key="7">
    <source>
        <dbReference type="Proteomes" id="UP001530315"/>
    </source>
</evidence>
<feature type="region of interest" description="Disordered" evidence="4">
    <location>
        <begin position="361"/>
        <end position="428"/>
    </location>
</feature>
<name>A0ABD3PX43_9STRA</name>
<accession>A0ABD3PX43</accession>
<dbReference type="Gene3D" id="1.25.40.20">
    <property type="entry name" value="Ankyrin repeat-containing domain"/>
    <property type="match status" value="1"/>
</dbReference>
<keyword evidence="7" id="KW-1185">Reference proteome</keyword>
<evidence type="ECO:0000256" key="3">
    <source>
        <dbReference type="PROSITE-ProRule" id="PRU00023"/>
    </source>
</evidence>
<dbReference type="InterPro" id="IPR002110">
    <property type="entry name" value="Ankyrin_rpt"/>
</dbReference>
<evidence type="ECO:0000256" key="1">
    <source>
        <dbReference type="ARBA" id="ARBA00022737"/>
    </source>
</evidence>
<feature type="repeat" description="ANK" evidence="3">
    <location>
        <begin position="448"/>
        <end position="480"/>
    </location>
</feature>
<proteinExistence type="predicted"/>
<dbReference type="PRINTS" id="PR01415">
    <property type="entry name" value="ANKYRIN"/>
</dbReference>
<evidence type="ECO:0000256" key="2">
    <source>
        <dbReference type="ARBA" id="ARBA00023043"/>
    </source>
</evidence>
<protein>
    <submittedName>
        <fullName evidence="6">Uncharacterized protein</fullName>
    </submittedName>
</protein>
<dbReference type="InterPro" id="IPR036770">
    <property type="entry name" value="Ankyrin_rpt-contain_sf"/>
</dbReference>
<dbReference type="PROSITE" id="PS50297">
    <property type="entry name" value="ANK_REP_REGION"/>
    <property type="match status" value="1"/>
</dbReference>
<sequence length="515" mass="57654">MMGRRKTAIPASRATASLCIVLLAATPTVTSAALWGRQADDASSASDNNNYHQVNTVPQTGQEVNALGQPTYGVDVSFPMHHRWISDNYAWLPHNLDPANNPIPPEFVGVPVQYLGDKRTEYDRMIKSCDDHYGQSSSSFSVCKQTEQDRVEMSLRQPASMQNYTELGFKKIKAPKEVWERVKKFWEENKDKKNWKNENWPKGNTYTNHWEAPTYMVSVEDTSLRGAGSNIKRHIWDAARDTIQEWTGEELTDCSLYGIRVYTEGSVLATHVDRLPLVSSAILNVDQDVDEPWPIEVIGHDGMAYNVTMEPGDMVLYESHSVLHGRPFPLKGRFYANIFIHFEPTGHSLRHEAHEAALQATEGAKDKHPHGGHEAEMSDGLPPYIMRGTVEEERWKRSHPSKTKTASEKDSSTTGSTPAHDAAQRGDVDKLNSVIESMAHLLDAKDMNGWTPLHEGARGGHESVVRVLVEKGASINERNKRGETPLYWSIKQNGVDHPVSQFLMELGALNIGPDL</sequence>
<evidence type="ECO:0000256" key="4">
    <source>
        <dbReference type="SAM" id="MobiDB-lite"/>
    </source>
</evidence>
<dbReference type="PROSITE" id="PS50088">
    <property type="entry name" value="ANK_REPEAT"/>
    <property type="match status" value="1"/>
</dbReference>
<dbReference type="SMART" id="SM00248">
    <property type="entry name" value="ANK"/>
    <property type="match status" value="3"/>
</dbReference>
<evidence type="ECO:0000256" key="5">
    <source>
        <dbReference type="SAM" id="SignalP"/>
    </source>
</evidence>
<gene>
    <name evidence="6" type="ORF">ACHAW5_010407</name>
</gene>
<dbReference type="Pfam" id="PF12796">
    <property type="entry name" value="Ank_2"/>
    <property type="match status" value="1"/>
</dbReference>
<dbReference type="SUPFAM" id="SSF48403">
    <property type="entry name" value="Ankyrin repeat"/>
    <property type="match status" value="1"/>
</dbReference>
<dbReference type="EMBL" id="JALLAZ020000563">
    <property type="protein sequence ID" value="KAL3792149.1"/>
    <property type="molecule type" value="Genomic_DNA"/>
</dbReference>
<dbReference type="Proteomes" id="UP001530315">
    <property type="component" value="Unassembled WGS sequence"/>
</dbReference>
<keyword evidence="1" id="KW-0677">Repeat</keyword>
<keyword evidence="5" id="KW-0732">Signal</keyword>
<reference evidence="6 7" key="1">
    <citation type="submission" date="2024-10" db="EMBL/GenBank/DDBJ databases">
        <title>Updated reference genomes for cyclostephanoid diatoms.</title>
        <authorList>
            <person name="Roberts W.R."/>
            <person name="Alverson A.J."/>
        </authorList>
    </citation>
    <scope>NUCLEOTIDE SEQUENCE [LARGE SCALE GENOMIC DNA]</scope>
    <source>
        <strain evidence="6 7">AJA276-08</strain>
    </source>
</reference>
<evidence type="ECO:0000313" key="6">
    <source>
        <dbReference type="EMBL" id="KAL3792149.1"/>
    </source>
</evidence>
<dbReference type="AlphaFoldDB" id="A0ABD3PX43"/>
<organism evidence="6 7">
    <name type="scientific">Stephanodiscus triporus</name>
    <dbReference type="NCBI Taxonomy" id="2934178"/>
    <lineage>
        <taxon>Eukaryota</taxon>
        <taxon>Sar</taxon>
        <taxon>Stramenopiles</taxon>
        <taxon>Ochrophyta</taxon>
        <taxon>Bacillariophyta</taxon>
        <taxon>Coscinodiscophyceae</taxon>
        <taxon>Thalassiosirophycidae</taxon>
        <taxon>Stephanodiscales</taxon>
        <taxon>Stephanodiscaceae</taxon>
        <taxon>Stephanodiscus</taxon>
    </lineage>
</organism>
<feature type="signal peptide" evidence="5">
    <location>
        <begin position="1"/>
        <end position="32"/>
    </location>
</feature>
<keyword evidence="2 3" id="KW-0040">ANK repeat</keyword>
<feature type="chain" id="PRO_5044825900" evidence="5">
    <location>
        <begin position="33"/>
        <end position="515"/>
    </location>
</feature>
<dbReference type="PANTHER" id="PTHR24171">
    <property type="entry name" value="ANKYRIN REPEAT DOMAIN-CONTAINING PROTEIN 39-RELATED"/>
    <property type="match status" value="1"/>
</dbReference>